<gene>
    <name evidence="1" type="ORF">E0946_07060</name>
</gene>
<reference evidence="1" key="1">
    <citation type="submission" date="2019-03" db="EMBL/GenBank/DDBJ databases">
        <title>Candidatus Syntrophosphaera thermopropionivorans: a novel player in syntrophic propionate oxidation during anaerobic digestion.</title>
        <authorList>
            <person name="Dyksma S."/>
        </authorList>
    </citation>
    <scope>NUCLEOTIDE SEQUENCE</scope>
    <source>
        <strain evidence="1">W5</strain>
    </source>
</reference>
<keyword evidence="2" id="KW-1185">Reference proteome</keyword>
<accession>A0AC61QHK4</accession>
<comment type="caution">
    <text evidence="1">The sequence shown here is derived from an EMBL/GenBank/DDBJ whole genome shotgun (WGS) entry which is preliminary data.</text>
</comment>
<sequence length="248" mass="28663">MAKVSAVMIVKNESANLKRCLPALSWTDEIVVLDTGSEDDTIDLAQSFGCKTAKLDVWEGFGKAKQKAVSLAENDWILSLDADELLSEDLQEELKALREQDFLNCAWRLKRKSFYEGKLIHFCGWQNDCPLRVFNRLKGNFNDLPVHEGVKTEMEKRCCKGILYHFPYADKDAHFKKMRFYGEIRAKELKSKGKKSNPFIAALRGILKFLKMYILQLGFLDGKAGFLLCIRSAWGIWYKYHYLWKLSQ</sequence>
<proteinExistence type="predicted"/>
<protein>
    <submittedName>
        <fullName evidence="1">Glycosyltransferase family 2 protein</fullName>
    </submittedName>
</protein>
<dbReference type="EMBL" id="SMOG01000044">
    <property type="protein sequence ID" value="TDF72440.1"/>
    <property type="molecule type" value="Genomic_DNA"/>
</dbReference>
<dbReference type="Proteomes" id="UP000294588">
    <property type="component" value="Unassembled WGS sequence"/>
</dbReference>
<evidence type="ECO:0000313" key="1">
    <source>
        <dbReference type="EMBL" id="TDF72440.1"/>
    </source>
</evidence>
<organism evidence="1 2">
    <name type="scientific">Candidatus Syntrophosphaera thermopropionivorans</name>
    <dbReference type="NCBI Taxonomy" id="2593015"/>
    <lineage>
        <taxon>Bacteria</taxon>
        <taxon>Pseudomonadati</taxon>
        <taxon>Candidatus Cloacimonadota</taxon>
        <taxon>Candidatus Cloacimonadia</taxon>
        <taxon>Candidatus Cloacimonadales</taxon>
        <taxon>Candidatus Cloacimonadaceae</taxon>
        <taxon>Candidatus Syntrophosphaera</taxon>
    </lineage>
</organism>
<evidence type="ECO:0000313" key="2">
    <source>
        <dbReference type="Proteomes" id="UP000294588"/>
    </source>
</evidence>
<name>A0AC61QHK4_9BACT</name>